<evidence type="ECO:0000313" key="1">
    <source>
        <dbReference type="EMBL" id="BCA94961.1"/>
    </source>
</evidence>
<keyword evidence="2" id="KW-1185">Reference proteome</keyword>
<dbReference type="Proteomes" id="UP000502894">
    <property type="component" value="Chromosome"/>
</dbReference>
<evidence type="ECO:0000313" key="2">
    <source>
        <dbReference type="Proteomes" id="UP000502894"/>
    </source>
</evidence>
<name>A0A6F8T3B9_9GAMM</name>
<dbReference type="KEGG" id="lant:TUM19329_13220"/>
<gene>
    <name evidence="1" type="ORF">TUM19329_13220</name>
</gene>
<protein>
    <submittedName>
        <fullName evidence="1">Uncharacterized protein</fullName>
    </submittedName>
</protein>
<accession>A0A6F8T3B9</accession>
<dbReference type="EMBL" id="AP022839">
    <property type="protein sequence ID" value="BCA94961.1"/>
    <property type="molecule type" value="Genomic_DNA"/>
</dbReference>
<organism evidence="1 2">
    <name type="scientific">Legionella antarctica</name>
    <dbReference type="NCBI Taxonomy" id="2708020"/>
    <lineage>
        <taxon>Bacteria</taxon>
        <taxon>Pseudomonadati</taxon>
        <taxon>Pseudomonadota</taxon>
        <taxon>Gammaproteobacteria</taxon>
        <taxon>Legionellales</taxon>
        <taxon>Legionellaceae</taxon>
        <taxon>Legionella</taxon>
    </lineage>
</organism>
<sequence length="58" mass="7093">MYYVKLSILFFEIIVPLVLKNHNTFKILSRDDHLVLFELKTLVPEKKVYKEELREENR</sequence>
<proteinExistence type="predicted"/>
<reference evidence="1" key="1">
    <citation type="journal article" date="2020" name="Microbiol. Resour. Announc.">
        <title>Complete Genome Sequence of Novel Psychrotolerant Legionella Strain TUM19329, Isolated from Antarctic Lake Sediment.</title>
        <authorList>
            <person name="Shimada S."/>
            <person name="Nakai R."/>
            <person name="Aoki K."/>
            <person name="Shimoeda N."/>
            <person name="Ohno G."/>
            <person name="Miyazaki Y."/>
            <person name="Kudoh S."/>
            <person name="Imura S."/>
            <person name="Watanabe K."/>
            <person name="Ishii Y."/>
            <person name="Tateda K."/>
        </authorList>
    </citation>
    <scope>NUCLEOTIDE SEQUENCE [LARGE SCALE GENOMIC DNA]</scope>
    <source>
        <strain evidence="1">TUM19329</strain>
    </source>
</reference>
<dbReference type="AlphaFoldDB" id="A0A6F8T3B9"/>